<evidence type="ECO:0000313" key="9">
    <source>
        <dbReference type="EMBL" id="SUZ55165.1"/>
    </source>
</evidence>
<dbReference type="PROSITE" id="PS50928">
    <property type="entry name" value="ABC_TM1"/>
    <property type="match status" value="1"/>
</dbReference>
<feature type="transmembrane region" description="Helical" evidence="7">
    <location>
        <begin position="145"/>
        <end position="164"/>
    </location>
</feature>
<evidence type="ECO:0000256" key="2">
    <source>
        <dbReference type="ARBA" id="ARBA00022448"/>
    </source>
</evidence>
<reference evidence="9" key="1">
    <citation type="submission" date="2018-05" db="EMBL/GenBank/DDBJ databases">
        <authorList>
            <person name="Lanie J.A."/>
            <person name="Ng W.-L."/>
            <person name="Kazmierczak K.M."/>
            <person name="Andrzejewski T.M."/>
            <person name="Davidsen T.M."/>
            <person name="Wayne K.J."/>
            <person name="Tettelin H."/>
            <person name="Glass J.I."/>
            <person name="Rusch D."/>
            <person name="Podicherti R."/>
            <person name="Tsui H.-C.T."/>
            <person name="Winkler M.E."/>
        </authorList>
    </citation>
    <scope>NUCLEOTIDE SEQUENCE</scope>
</reference>
<keyword evidence="2" id="KW-0813">Transport</keyword>
<evidence type="ECO:0000256" key="3">
    <source>
        <dbReference type="ARBA" id="ARBA00022475"/>
    </source>
</evidence>
<organism evidence="9">
    <name type="scientific">marine metagenome</name>
    <dbReference type="NCBI Taxonomy" id="408172"/>
    <lineage>
        <taxon>unclassified sequences</taxon>
        <taxon>metagenomes</taxon>
        <taxon>ecological metagenomes</taxon>
    </lineage>
</organism>
<keyword evidence="4 7" id="KW-0812">Transmembrane</keyword>
<evidence type="ECO:0000256" key="7">
    <source>
        <dbReference type="SAM" id="Phobius"/>
    </source>
</evidence>
<dbReference type="PANTHER" id="PTHR30151">
    <property type="entry name" value="ALKANE SULFONATE ABC TRANSPORTER-RELATED, MEMBRANE SUBUNIT"/>
    <property type="match status" value="1"/>
</dbReference>
<comment type="subcellular location">
    <subcellularLocation>
        <location evidence="1">Cell membrane</location>
        <topology evidence="1">Multi-pass membrane protein</topology>
    </subcellularLocation>
</comment>
<feature type="transmembrane region" description="Helical" evidence="7">
    <location>
        <begin position="117"/>
        <end position="139"/>
    </location>
</feature>
<keyword evidence="6 7" id="KW-0472">Membrane</keyword>
<evidence type="ECO:0000256" key="4">
    <source>
        <dbReference type="ARBA" id="ARBA00022692"/>
    </source>
</evidence>
<dbReference type="SUPFAM" id="SSF161098">
    <property type="entry name" value="MetI-like"/>
    <property type="match status" value="1"/>
</dbReference>
<evidence type="ECO:0000256" key="5">
    <source>
        <dbReference type="ARBA" id="ARBA00022989"/>
    </source>
</evidence>
<dbReference type="InterPro" id="IPR035906">
    <property type="entry name" value="MetI-like_sf"/>
</dbReference>
<evidence type="ECO:0000256" key="1">
    <source>
        <dbReference type="ARBA" id="ARBA00004651"/>
    </source>
</evidence>
<dbReference type="GO" id="GO:0005886">
    <property type="term" value="C:plasma membrane"/>
    <property type="evidence" value="ECO:0007669"/>
    <property type="project" value="UniProtKB-SubCell"/>
</dbReference>
<name>A0A381NKS8_9ZZZZ</name>
<dbReference type="AlphaFoldDB" id="A0A381NKS8"/>
<feature type="transmembrane region" description="Helical" evidence="7">
    <location>
        <begin position="31"/>
        <end position="56"/>
    </location>
</feature>
<feature type="transmembrane region" description="Helical" evidence="7">
    <location>
        <begin position="86"/>
        <end position="105"/>
    </location>
</feature>
<evidence type="ECO:0000256" key="6">
    <source>
        <dbReference type="ARBA" id="ARBA00023136"/>
    </source>
</evidence>
<gene>
    <name evidence="9" type="ORF">METZ01_LOCUS8019</name>
</gene>
<dbReference type="CDD" id="cd06261">
    <property type="entry name" value="TM_PBP2"/>
    <property type="match status" value="1"/>
</dbReference>
<keyword evidence="3" id="KW-1003">Cell membrane</keyword>
<dbReference type="InterPro" id="IPR000515">
    <property type="entry name" value="MetI-like"/>
</dbReference>
<proteinExistence type="predicted"/>
<feature type="domain" description="ABC transmembrane type-1" evidence="8">
    <location>
        <begin position="79"/>
        <end position="259"/>
    </location>
</feature>
<sequence length="287" mass="31430">MTIEINQIDGDTEAKGSFITNLSSQKLLGQFLVLVTPFLFLLIWHLIAAGTTPLILPNPYDVFMRLVSYFINGRVWPHLFMTTQEILAGFVLGSVLGIGFGTLVSESDIARKVIMPYIIVTQALPKFALAPMLVIWFGFGMAPKVIIAALIAFFPLVENTYMGLTTTPQPQLELFRALRASRITTLLKLRIPHAVPAIFSGFRVALMLSLVGAVVAEYVGANQGLGALIIVSQGTLDTELMFVAFVILTVLGLCLDWLYGLVYKIVLVKLYGKTIDDVSSSTTRLSV</sequence>
<dbReference type="Pfam" id="PF00528">
    <property type="entry name" value="BPD_transp_1"/>
    <property type="match status" value="1"/>
</dbReference>
<protein>
    <recommendedName>
        <fullName evidence="8">ABC transmembrane type-1 domain-containing protein</fullName>
    </recommendedName>
</protein>
<dbReference type="Gene3D" id="1.10.3720.10">
    <property type="entry name" value="MetI-like"/>
    <property type="match status" value="1"/>
</dbReference>
<accession>A0A381NKS8</accession>
<dbReference type="PANTHER" id="PTHR30151:SF20">
    <property type="entry name" value="ABC TRANSPORTER PERMEASE PROTEIN HI_0355-RELATED"/>
    <property type="match status" value="1"/>
</dbReference>
<feature type="transmembrane region" description="Helical" evidence="7">
    <location>
        <begin position="197"/>
        <end position="220"/>
    </location>
</feature>
<dbReference type="GO" id="GO:0055085">
    <property type="term" value="P:transmembrane transport"/>
    <property type="evidence" value="ECO:0007669"/>
    <property type="project" value="InterPro"/>
</dbReference>
<evidence type="ECO:0000259" key="8">
    <source>
        <dbReference type="PROSITE" id="PS50928"/>
    </source>
</evidence>
<feature type="transmembrane region" description="Helical" evidence="7">
    <location>
        <begin position="240"/>
        <end position="263"/>
    </location>
</feature>
<dbReference type="EMBL" id="UINC01000432">
    <property type="protein sequence ID" value="SUZ55165.1"/>
    <property type="molecule type" value="Genomic_DNA"/>
</dbReference>
<keyword evidence="5 7" id="KW-1133">Transmembrane helix</keyword>